<dbReference type="PROSITE" id="PS50931">
    <property type="entry name" value="HTH_LYSR"/>
    <property type="match status" value="1"/>
</dbReference>
<dbReference type="EMBL" id="BMFZ01000004">
    <property type="protein sequence ID" value="GGA42620.1"/>
    <property type="molecule type" value="Genomic_DNA"/>
</dbReference>
<dbReference type="InterPro" id="IPR000847">
    <property type="entry name" value="LysR_HTH_N"/>
</dbReference>
<evidence type="ECO:0000259" key="5">
    <source>
        <dbReference type="PROSITE" id="PS50931"/>
    </source>
</evidence>
<evidence type="ECO:0000256" key="4">
    <source>
        <dbReference type="ARBA" id="ARBA00023163"/>
    </source>
</evidence>
<protein>
    <submittedName>
        <fullName evidence="6">Transcriptional regulator</fullName>
    </submittedName>
</protein>
<dbReference type="InterPro" id="IPR058163">
    <property type="entry name" value="LysR-type_TF_proteobact-type"/>
</dbReference>
<dbReference type="SUPFAM" id="SSF53850">
    <property type="entry name" value="Periplasmic binding protein-like II"/>
    <property type="match status" value="1"/>
</dbReference>
<keyword evidence="7" id="KW-1185">Reference proteome</keyword>
<sequence length="293" mass="32548">MLPPLRALVAFETVARLGSIGAAARELHVTQAAVSQQLKSLEHYLSCALFKRNSRGVVLTAAAQQYLPVVTGSLQHLRLQTEMLFGKQQPDVLRIKVNHSIGHNWLIPKLADFTARFPFIRLDLTSVDWPSREPCADADVEITNGFIESENTHAERLLQELWLMVCSPGFKHQHASALLKGELSALPAIQVKGYEESWMQWLTHNQRVPVAPNVQLTLSNSLHGLEAVKQGMGIMLVRSLVAARDIQAGSVVQALPGSMPAESSHYLITPNKRDAKVNFFCDWLHQQNIVDLS</sequence>
<keyword evidence="4" id="KW-0804">Transcription</keyword>
<dbReference type="InterPro" id="IPR005119">
    <property type="entry name" value="LysR_subst-bd"/>
</dbReference>
<evidence type="ECO:0000313" key="7">
    <source>
        <dbReference type="Proteomes" id="UP000627464"/>
    </source>
</evidence>
<dbReference type="PANTHER" id="PTHR30537:SF79">
    <property type="entry name" value="TRANSCRIPTIONAL REGULATOR-RELATED"/>
    <property type="match status" value="1"/>
</dbReference>
<dbReference type="PANTHER" id="PTHR30537">
    <property type="entry name" value="HTH-TYPE TRANSCRIPTIONAL REGULATOR"/>
    <property type="match status" value="1"/>
</dbReference>
<evidence type="ECO:0000256" key="2">
    <source>
        <dbReference type="ARBA" id="ARBA00023015"/>
    </source>
</evidence>
<comment type="caution">
    <text evidence="6">The sequence shown here is derived from an EMBL/GenBank/DDBJ whole genome shotgun (WGS) entry which is preliminary data.</text>
</comment>
<dbReference type="InterPro" id="IPR036390">
    <property type="entry name" value="WH_DNA-bd_sf"/>
</dbReference>
<dbReference type="PRINTS" id="PR00039">
    <property type="entry name" value="HTHLYSR"/>
</dbReference>
<evidence type="ECO:0000256" key="1">
    <source>
        <dbReference type="ARBA" id="ARBA00009437"/>
    </source>
</evidence>
<comment type="similarity">
    <text evidence="1">Belongs to the LysR transcriptional regulatory family.</text>
</comment>
<evidence type="ECO:0000256" key="3">
    <source>
        <dbReference type="ARBA" id="ARBA00023125"/>
    </source>
</evidence>
<proteinExistence type="inferred from homology"/>
<evidence type="ECO:0000313" key="6">
    <source>
        <dbReference type="EMBL" id="GGA42620.1"/>
    </source>
</evidence>
<reference evidence="7" key="1">
    <citation type="journal article" date="2019" name="Int. J. Syst. Evol. Microbiol.">
        <title>The Global Catalogue of Microorganisms (GCM) 10K type strain sequencing project: providing services to taxonomists for standard genome sequencing and annotation.</title>
        <authorList>
            <consortium name="The Broad Institute Genomics Platform"/>
            <consortium name="The Broad Institute Genome Sequencing Center for Infectious Disease"/>
            <person name="Wu L."/>
            <person name="Ma J."/>
        </authorList>
    </citation>
    <scope>NUCLEOTIDE SEQUENCE [LARGE SCALE GENOMIC DNA]</scope>
    <source>
        <strain evidence="7">CGMCC 1.12806</strain>
    </source>
</reference>
<dbReference type="Proteomes" id="UP000627464">
    <property type="component" value="Unassembled WGS sequence"/>
</dbReference>
<dbReference type="InterPro" id="IPR036388">
    <property type="entry name" value="WH-like_DNA-bd_sf"/>
</dbReference>
<dbReference type="Pfam" id="PF03466">
    <property type="entry name" value="LysR_substrate"/>
    <property type="match status" value="1"/>
</dbReference>
<keyword evidence="2" id="KW-0805">Transcription regulation</keyword>
<name>A0ABQ1GF91_9GAMM</name>
<gene>
    <name evidence="6" type="ORF">GCM10011328_16970</name>
</gene>
<organism evidence="6 7">
    <name type="scientific">Hafnia psychrotolerans</name>
    <dbReference type="NCBI Taxonomy" id="1477018"/>
    <lineage>
        <taxon>Bacteria</taxon>
        <taxon>Pseudomonadati</taxon>
        <taxon>Pseudomonadota</taxon>
        <taxon>Gammaproteobacteria</taxon>
        <taxon>Enterobacterales</taxon>
        <taxon>Hafniaceae</taxon>
        <taxon>Hafnia</taxon>
    </lineage>
</organism>
<dbReference type="Gene3D" id="1.10.10.10">
    <property type="entry name" value="Winged helix-like DNA-binding domain superfamily/Winged helix DNA-binding domain"/>
    <property type="match status" value="1"/>
</dbReference>
<dbReference type="Pfam" id="PF00126">
    <property type="entry name" value="HTH_1"/>
    <property type="match status" value="1"/>
</dbReference>
<keyword evidence="3" id="KW-0238">DNA-binding</keyword>
<dbReference type="Gene3D" id="3.40.190.10">
    <property type="entry name" value="Periplasmic binding protein-like II"/>
    <property type="match status" value="2"/>
</dbReference>
<dbReference type="SUPFAM" id="SSF46785">
    <property type="entry name" value="Winged helix' DNA-binding domain"/>
    <property type="match status" value="1"/>
</dbReference>
<feature type="domain" description="HTH lysR-type" evidence="5">
    <location>
        <begin position="3"/>
        <end position="60"/>
    </location>
</feature>
<dbReference type="RefSeq" id="WP_188472522.1">
    <property type="nucleotide sequence ID" value="NZ_BMFZ01000004.1"/>
</dbReference>
<accession>A0ABQ1GF91</accession>